<feature type="transmembrane region" description="Helical" evidence="7">
    <location>
        <begin position="354"/>
        <end position="381"/>
    </location>
</feature>
<evidence type="ECO:0000256" key="2">
    <source>
        <dbReference type="ARBA" id="ARBA00022475"/>
    </source>
</evidence>
<accession>A0A1F5A478</accession>
<feature type="transmembrane region" description="Helical" evidence="7">
    <location>
        <begin position="241"/>
        <end position="259"/>
    </location>
</feature>
<dbReference type="InterPro" id="IPR004681">
    <property type="entry name" value="TRAP_DctM"/>
</dbReference>
<dbReference type="AlphaFoldDB" id="A0A1F5A478"/>
<reference evidence="9 10" key="1">
    <citation type="journal article" date="2016" name="Nat. Commun.">
        <title>Thousands of microbial genomes shed light on interconnected biogeochemical processes in an aquifer system.</title>
        <authorList>
            <person name="Anantharaman K."/>
            <person name="Brown C.T."/>
            <person name="Hug L.A."/>
            <person name="Sharon I."/>
            <person name="Castelle C.J."/>
            <person name="Probst A.J."/>
            <person name="Thomas B.C."/>
            <person name="Singh A."/>
            <person name="Wilkins M.J."/>
            <person name="Karaoz U."/>
            <person name="Brodie E.L."/>
            <person name="Williams K.H."/>
            <person name="Hubbard S.S."/>
            <person name="Banfield J.F."/>
        </authorList>
    </citation>
    <scope>NUCLEOTIDE SEQUENCE [LARGE SCALE GENOMIC DNA]</scope>
</reference>
<feature type="domain" description="TRAP C4-dicarboxylate transport system permease DctM subunit" evidence="8">
    <location>
        <begin position="6"/>
        <end position="414"/>
    </location>
</feature>
<feature type="transmembrane region" description="Helical" evidence="7">
    <location>
        <begin position="133"/>
        <end position="157"/>
    </location>
</feature>
<dbReference type="PANTHER" id="PTHR33362">
    <property type="entry name" value="SIALIC ACID TRAP TRANSPORTER PERMEASE PROTEIN SIAT-RELATED"/>
    <property type="match status" value="1"/>
</dbReference>
<evidence type="ECO:0000256" key="5">
    <source>
        <dbReference type="ARBA" id="ARBA00022989"/>
    </source>
</evidence>
<keyword evidence="6 7" id="KW-0472">Membrane</keyword>
<keyword evidence="5 7" id="KW-1133">Transmembrane helix</keyword>
<evidence type="ECO:0000313" key="9">
    <source>
        <dbReference type="EMBL" id="OGD13379.1"/>
    </source>
</evidence>
<comment type="caution">
    <text evidence="9">The sequence shown here is derived from an EMBL/GenBank/DDBJ whole genome shotgun (WGS) entry which is preliminary data.</text>
</comment>
<feature type="transmembrane region" description="Helical" evidence="7">
    <location>
        <begin position="401"/>
        <end position="424"/>
    </location>
</feature>
<keyword evidence="2" id="KW-1003">Cell membrane</keyword>
<dbReference type="GO" id="GO:0005886">
    <property type="term" value="C:plasma membrane"/>
    <property type="evidence" value="ECO:0007669"/>
    <property type="project" value="UniProtKB-SubCell"/>
</dbReference>
<organism evidence="9 10">
    <name type="scientific">Candidatus Sediminicultor quintus</name>
    <dbReference type="NCBI Taxonomy" id="1797291"/>
    <lineage>
        <taxon>Bacteria</taxon>
        <taxon>Pseudomonadati</taxon>
        <taxon>Atribacterota</taxon>
        <taxon>Candidatus Phoenicimicrobiia</taxon>
        <taxon>Candidatus Pheonicimicrobiales</taxon>
        <taxon>Candidatus Phoenicimicrobiaceae</taxon>
        <taxon>Candidatus Sediminicultor</taxon>
    </lineage>
</organism>
<dbReference type="NCBIfam" id="TIGR00786">
    <property type="entry name" value="dctM"/>
    <property type="match status" value="1"/>
</dbReference>
<feature type="transmembrane region" description="Helical" evidence="7">
    <location>
        <begin position="313"/>
        <end position="342"/>
    </location>
</feature>
<evidence type="ECO:0000259" key="8">
    <source>
        <dbReference type="Pfam" id="PF06808"/>
    </source>
</evidence>
<evidence type="ECO:0000256" key="4">
    <source>
        <dbReference type="ARBA" id="ARBA00022692"/>
    </source>
</evidence>
<name>A0A1F5A478_9BACT</name>
<feature type="transmembrane region" description="Helical" evidence="7">
    <location>
        <begin position="213"/>
        <end position="235"/>
    </location>
</feature>
<dbReference type="EMBL" id="MEYH01000112">
    <property type="protein sequence ID" value="OGD13379.1"/>
    <property type="molecule type" value="Genomic_DNA"/>
</dbReference>
<comment type="subcellular location">
    <subcellularLocation>
        <location evidence="1">Cell inner membrane</location>
        <topology evidence="1">Multi-pass membrane protein</topology>
    </subcellularLocation>
</comment>
<dbReference type="PANTHER" id="PTHR33362:SF3">
    <property type="entry name" value="SIALIC ACID TRAP TRANSPORTER PERMEASE PROTEIN SIAT"/>
    <property type="match status" value="1"/>
</dbReference>
<dbReference type="Pfam" id="PF06808">
    <property type="entry name" value="DctM"/>
    <property type="match status" value="1"/>
</dbReference>
<protein>
    <recommendedName>
        <fullName evidence="8">TRAP C4-dicarboxylate transport system permease DctM subunit domain-containing protein</fullName>
    </recommendedName>
</protein>
<evidence type="ECO:0000256" key="7">
    <source>
        <dbReference type="SAM" id="Phobius"/>
    </source>
</evidence>
<dbReference type="GO" id="GO:0022857">
    <property type="term" value="F:transmembrane transporter activity"/>
    <property type="evidence" value="ECO:0007669"/>
    <property type="project" value="TreeGrafter"/>
</dbReference>
<proteinExistence type="predicted"/>
<evidence type="ECO:0000256" key="3">
    <source>
        <dbReference type="ARBA" id="ARBA00022519"/>
    </source>
</evidence>
<sequence>MSLLLVVVLLVMIVFKTPISVAMGLASLVTIWTGGYPVHLIPQGVVRGAVSWSLLAVPFFIVAGNLMNEFGIAGRVFNFANDLVGHVRGGLAHVNVLCSMVFAGISGSATADCAGLGPIELKAMADAKYDPELSAGITVASSTIGPIIPPSVAFIIYGVITGTSIAKMFIAGIIPGALIGITLMITNYVICLKSPSKFPREPRKKSIKEISRSFLKASFSLIAPLIILFGMFSGLVSPTEAGIVAIFYSIFLGFFYHTISFKKLIQAIEDSMLTAAHSLVLVGLASTMSNIMTFERTPYIVGQFILGLTDNKIIILFLINLLFLAVGCIMTGISSLILLTPIFMPLMQELGVDLIQFGVIIAFGTVIGIATPPVGVGLFIISDIAKLSVEKVSRGTAIYLPALIIALFLITYIPFLSTWLPALLMPGK</sequence>
<dbReference type="InterPro" id="IPR010656">
    <property type="entry name" value="DctM"/>
</dbReference>
<evidence type="ECO:0000313" key="10">
    <source>
        <dbReference type="Proteomes" id="UP000177701"/>
    </source>
</evidence>
<feature type="transmembrane region" description="Helical" evidence="7">
    <location>
        <begin position="169"/>
        <end position="192"/>
    </location>
</feature>
<keyword evidence="3" id="KW-0997">Cell inner membrane</keyword>
<dbReference type="STRING" id="1797291.A2V47_05345"/>
<evidence type="ECO:0000256" key="6">
    <source>
        <dbReference type="ARBA" id="ARBA00023136"/>
    </source>
</evidence>
<keyword evidence="4 7" id="KW-0812">Transmembrane</keyword>
<feature type="transmembrane region" description="Helical" evidence="7">
    <location>
        <begin position="50"/>
        <end position="67"/>
    </location>
</feature>
<dbReference type="PIRSF" id="PIRSF006066">
    <property type="entry name" value="HI0050"/>
    <property type="match status" value="1"/>
</dbReference>
<dbReference type="Proteomes" id="UP000177701">
    <property type="component" value="Unassembled WGS sequence"/>
</dbReference>
<gene>
    <name evidence="9" type="ORF">A2V47_05345</name>
</gene>
<evidence type="ECO:0000256" key="1">
    <source>
        <dbReference type="ARBA" id="ARBA00004429"/>
    </source>
</evidence>